<dbReference type="GO" id="GO:0015074">
    <property type="term" value="P:DNA integration"/>
    <property type="evidence" value="ECO:0007669"/>
    <property type="project" value="InterPro"/>
</dbReference>
<proteinExistence type="predicted"/>
<dbReference type="PANTHER" id="PTHR37984:SF5">
    <property type="entry name" value="PROTEIN NYNRIN-LIKE"/>
    <property type="match status" value="1"/>
</dbReference>
<feature type="region of interest" description="Disordered" evidence="1">
    <location>
        <begin position="39"/>
        <end position="66"/>
    </location>
</feature>
<protein>
    <recommendedName>
        <fullName evidence="10">Chromo domain-containing protein</fullName>
    </recommendedName>
</protein>
<evidence type="ECO:0000259" key="2">
    <source>
        <dbReference type="PROSITE" id="PS50013"/>
    </source>
</evidence>
<dbReference type="PANTHER" id="PTHR37984">
    <property type="entry name" value="PROTEIN CBG26694"/>
    <property type="match status" value="1"/>
</dbReference>
<dbReference type="PROSITE" id="PS50994">
    <property type="entry name" value="INTEGRASE"/>
    <property type="match status" value="1"/>
</dbReference>
<dbReference type="InterPro" id="IPR001584">
    <property type="entry name" value="Integrase_cat-core"/>
</dbReference>
<evidence type="ECO:0000259" key="3">
    <source>
        <dbReference type="PROSITE" id="PS50994"/>
    </source>
</evidence>
<sequence>MLAGPALQRQGGRNVHSPEEIQDLNTLNRLEEVIRPRALSSEMASPASLDADNLDAKNLDAGTHGTDDPVGNAMDAGRGTAQVLAVTTRSAAARTTTRRGRSPEVLEELVVQRLRLDRIRVAQDEEVWIVNLKKYLRGDVGDLSRREVKNCQKLVPQYEEGESGLLYYQSRNDDSVEGRDEMMKLVIPETLREDILHHYHTSLEGGHQGIGRTYHRVRRHFHWPGIFRSVQRYVGECTDCETGKGRPTIQGESPGNIVATYPFQVIAMDHIPSLPASYKGNTELLVWVDLFTGRFGASEAIRHDREPGFMSDFIKAFSKLMGQRQRATLAYRPQANGAAERMVQTVTRAIKMYIADVEQRDWDEYAERLTFALNTSHDRMRNETPFFLVHGWDPRSTLETTLAVGNTSTRDAEARRWRLRIQRDYMVARAQALELVREAVEERARRQTERATQHEIAAGSQVWLYLDRVKPGYARKLAHMWHGPFRVAELVSAFAVRLETAGTPYQLSPVVHISKLKPVREFPLRPATQLTMTAEERFDFDEELLPEDSWEATRELEDDVFEVEKSLNVREGRTTRYGRTRREFEVKWKGYPDTTWVNELDLNCGGLLYDFLRERTGRHWFEAMQSHENAEAAEPGG</sequence>
<dbReference type="InterPro" id="IPR012337">
    <property type="entry name" value="RNaseH-like_sf"/>
</dbReference>
<dbReference type="SUPFAM" id="SSF53098">
    <property type="entry name" value="Ribonuclease H-like"/>
    <property type="match status" value="1"/>
</dbReference>
<dbReference type="Proteomes" id="UP000433483">
    <property type="component" value="Unassembled WGS sequence"/>
</dbReference>
<dbReference type="InterPro" id="IPR016197">
    <property type="entry name" value="Chromo-like_dom_sf"/>
</dbReference>
<dbReference type="GO" id="GO:0003676">
    <property type="term" value="F:nucleic acid binding"/>
    <property type="evidence" value="ECO:0007669"/>
    <property type="project" value="InterPro"/>
</dbReference>
<dbReference type="EMBL" id="QXGB01001746">
    <property type="protein sequence ID" value="KAE9186119.1"/>
    <property type="molecule type" value="Genomic_DNA"/>
</dbReference>
<dbReference type="InterPro" id="IPR000953">
    <property type="entry name" value="Chromo/chromo_shadow_dom"/>
</dbReference>
<dbReference type="EMBL" id="QXFW01002945">
    <property type="protein sequence ID" value="KAE8974164.1"/>
    <property type="molecule type" value="Genomic_DNA"/>
</dbReference>
<evidence type="ECO:0000313" key="6">
    <source>
        <dbReference type="EMBL" id="KAE9186970.1"/>
    </source>
</evidence>
<dbReference type="AlphaFoldDB" id="A0A6A3I1D1"/>
<dbReference type="Gene3D" id="3.30.420.10">
    <property type="entry name" value="Ribonuclease H-like superfamily/Ribonuclease H"/>
    <property type="match status" value="1"/>
</dbReference>
<dbReference type="Gene3D" id="2.40.50.40">
    <property type="match status" value="1"/>
</dbReference>
<evidence type="ECO:0000313" key="4">
    <source>
        <dbReference type="EMBL" id="KAE8974164.1"/>
    </source>
</evidence>
<dbReference type="Proteomes" id="UP000440367">
    <property type="component" value="Unassembled WGS sequence"/>
</dbReference>
<evidence type="ECO:0000313" key="8">
    <source>
        <dbReference type="Proteomes" id="UP000440367"/>
    </source>
</evidence>
<feature type="domain" description="Integrase catalytic" evidence="3">
    <location>
        <begin position="288"/>
        <end position="393"/>
    </location>
</feature>
<reference evidence="4 9" key="1">
    <citation type="submission" date="2018-09" db="EMBL/GenBank/DDBJ databases">
        <title>Genomic investigation of the strawberry pathogen Phytophthora fragariae indicates pathogenicity is determined by transcriptional variation in three key races.</title>
        <authorList>
            <person name="Adams T.M."/>
            <person name="Armitage A.D."/>
            <person name="Sobczyk M.K."/>
            <person name="Bates H.J."/>
            <person name="Dunwell J.M."/>
            <person name="Nellist C.F."/>
            <person name="Harrison R.J."/>
        </authorList>
    </citation>
    <scope>NUCLEOTIDE SEQUENCE [LARGE SCALE GENOMIC DNA]</scope>
    <source>
        <strain evidence="6 8">BC-1</strain>
        <strain evidence="5 7">NOV-27</strain>
        <strain evidence="4 9">SCRP245</strain>
    </source>
</reference>
<evidence type="ECO:0000313" key="5">
    <source>
        <dbReference type="EMBL" id="KAE9186119.1"/>
    </source>
</evidence>
<dbReference type="Gene3D" id="1.10.340.70">
    <property type="match status" value="1"/>
</dbReference>
<dbReference type="OrthoDB" id="115183at2759"/>
<evidence type="ECO:0000313" key="7">
    <source>
        <dbReference type="Proteomes" id="UP000433483"/>
    </source>
</evidence>
<evidence type="ECO:0000313" key="9">
    <source>
        <dbReference type="Proteomes" id="UP000460718"/>
    </source>
</evidence>
<dbReference type="SUPFAM" id="SSF54160">
    <property type="entry name" value="Chromo domain-like"/>
    <property type="match status" value="1"/>
</dbReference>
<name>A0A6A3I1D1_9STRA</name>
<dbReference type="Proteomes" id="UP000460718">
    <property type="component" value="Unassembled WGS sequence"/>
</dbReference>
<dbReference type="InterPro" id="IPR036397">
    <property type="entry name" value="RNaseH_sf"/>
</dbReference>
<keyword evidence="7" id="KW-1185">Reference proteome</keyword>
<organism evidence="4 9">
    <name type="scientific">Phytophthora fragariae</name>
    <dbReference type="NCBI Taxonomy" id="53985"/>
    <lineage>
        <taxon>Eukaryota</taxon>
        <taxon>Sar</taxon>
        <taxon>Stramenopiles</taxon>
        <taxon>Oomycota</taxon>
        <taxon>Peronosporomycetes</taxon>
        <taxon>Peronosporales</taxon>
        <taxon>Peronosporaceae</taxon>
        <taxon>Phytophthora</taxon>
    </lineage>
</organism>
<feature type="region of interest" description="Disordered" evidence="1">
    <location>
        <begin position="1"/>
        <end position="23"/>
    </location>
</feature>
<evidence type="ECO:0008006" key="10">
    <source>
        <dbReference type="Google" id="ProtNLM"/>
    </source>
</evidence>
<dbReference type="InterPro" id="IPR050951">
    <property type="entry name" value="Retrovirus_Pol_polyprotein"/>
</dbReference>
<dbReference type="InterPro" id="IPR041588">
    <property type="entry name" value="Integrase_H2C2"/>
</dbReference>
<dbReference type="PROSITE" id="PS50013">
    <property type="entry name" value="CHROMO_2"/>
    <property type="match status" value="1"/>
</dbReference>
<dbReference type="SMART" id="SM00298">
    <property type="entry name" value="CHROMO"/>
    <property type="match status" value="1"/>
</dbReference>
<accession>A0A6A3I1D1</accession>
<dbReference type="EMBL" id="QXGD01002567">
    <property type="protein sequence ID" value="KAE9186970.1"/>
    <property type="molecule type" value="Genomic_DNA"/>
</dbReference>
<dbReference type="Pfam" id="PF17921">
    <property type="entry name" value="Integrase_H2C2"/>
    <property type="match status" value="1"/>
</dbReference>
<evidence type="ECO:0000256" key="1">
    <source>
        <dbReference type="SAM" id="MobiDB-lite"/>
    </source>
</evidence>
<dbReference type="FunFam" id="1.10.340.70:FF:000001">
    <property type="entry name" value="Retrovirus-related Pol polyprotein from transposon gypsy-like Protein"/>
    <property type="match status" value="1"/>
</dbReference>
<feature type="domain" description="Chromo" evidence="2">
    <location>
        <begin position="561"/>
        <end position="623"/>
    </location>
</feature>
<gene>
    <name evidence="6" type="ORF">PF002_g25726</name>
    <name evidence="5" type="ORF">PF005_g20977</name>
    <name evidence="4" type="ORF">PF011_g24969</name>
</gene>
<comment type="caution">
    <text evidence="4">The sequence shown here is derived from an EMBL/GenBank/DDBJ whole genome shotgun (WGS) entry which is preliminary data.</text>
</comment>